<dbReference type="GO" id="GO:0003677">
    <property type="term" value="F:DNA binding"/>
    <property type="evidence" value="ECO:0007669"/>
    <property type="project" value="TreeGrafter"/>
</dbReference>
<dbReference type="GO" id="GO:0006357">
    <property type="term" value="P:regulation of transcription by RNA polymerase II"/>
    <property type="evidence" value="ECO:0007669"/>
    <property type="project" value="TreeGrafter"/>
</dbReference>
<evidence type="ECO:0000313" key="2">
    <source>
        <dbReference type="EnsemblPlants" id="MELO3C031729.2.1"/>
    </source>
</evidence>
<organism evidence="2">
    <name type="scientific">Cucumis melo</name>
    <name type="common">Muskmelon</name>
    <dbReference type="NCBI Taxonomy" id="3656"/>
    <lineage>
        <taxon>Eukaryota</taxon>
        <taxon>Viridiplantae</taxon>
        <taxon>Streptophyta</taxon>
        <taxon>Embryophyta</taxon>
        <taxon>Tracheophyta</taxon>
        <taxon>Spermatophyta</taxon>
        <taxon>Magnoliopsida</taxon>
        <taxon>eudicotyledons</taxon>
        <taxon>Gunneridae</taxon>
        <taxon>Pentapetalae</taxon>
        <taxon>rosids</taxon>
        <taxon>fabids</taxon>
        <taxon>Cucurbitales</taxon>
        <taxon>Cucurbitaceae</taxon>
        <taxon>Benincaseae</taxon>
        <taxon>Cucumis</taxon>
    </lineage>
</organism>
<evidence type="ECO:0000256" key="1">
    <source>
        <dbReference type="SAM" id="MobiDB-lite"/>
    </source>
</evidence>
<dbReference type="EnsemblPlants" id="MELO3C031729.2.1">
    <property type="protein sequence ID" value="MELO3C031729.2.1"/>
    <property type="gene ID" value="MELO3C031729.2"/>
</dbReference>
<dbReference type="InterPro" id="IPR010561">
    <property type="entry name" value="LIN-9/ALY1"/>
</dbReference>
<proteinExistence type="predicted"/>
<dbReference type="PANTHER" id="PTHR21689">
    <property type="entry name" value="LIN-9"/>
    <property type="match status" value="1"/>
</dbReference>
<protein>
    <submittedName>
        <fullName evidence="2">Uncharacterized protein</fullName>
    </submittedName>
</protein>
<dbReference type="GO" id="GO:0017053">
    <property type="term" value="C:transcription repressor complex"/>
    <property type="evidence" value="ECO:0007669"/>
    <property type="project" value="InterPro"/>
</dbReference>
<dbReference type="PANTHER" id="PTHR21689:SF2">
    <property type="entry name" value="PROTEIN LIN-9 HOMOLOG"/>
    <property type="match status" value="1"/>
</dbReference>
<feature type="compositionally biased region" description="Basic residues" evidence="1">
    <location>
        <begin position="1"/>
        <end position="11"/>
    </location>
</feature>
<dbReference type="GO" id="GO:0051726">
    <property type="term" value="P:regulation of cell cycle"/>
    <property type="evidence" value="ECO:0007669"/>
    <property type="project" value="TreeGrafter"/>
</dbReference>
<name>A0A9I9EC37_CUCME</name>
<accession>A0A9I9EC37</accession>
<feature type="compositionally biased region" description="Polar residues" evidence="1">
    <location>
        <begin position="12"/>
        <end position="24"/>
    </location>
</feature>
<dbReference type="AlphaFoldDB" id="A0A9I9EC37"/>
<feature type="region of interest" description="Disordered" evidence="1">
    <location>
        <begin position="1"/>
        <end position="36"/>
    </location>
</feature>
<dbReference type="GO" id="GO:0006351">
    <property type="term" value="P:DNA-templated transcription"/>
    <property type="evidence" value="ECO:0007669"/>
    <property type="project" value="InterPro"/>
</dbReference>
<dbReference type="Gramene" id="MELO3C031729.2.1">
    <property type="protein sequence ID" value="MELO3C031729.2.1"/>
    <property type="gene ID" value="MELO3C031729.2"/>
</dbReference>
<dbReference type="GO" id="GO:0005654">
    <property type="term" value="C:nucleoplasm"/>
    <property type="evidence" value="ECO:0007669"/>
    <property type="project" value="TreeGrafter"/>
</dbReference>
<reference evidence="2" key="1">
    <citation type="submission" date="2023-03" db="UniProtKB">
        <authorList>
            <consortium name="EnsemblPlants"/>
        </authorList>
    </citation>
    <scope>IDENTIFICATION</scope>
</reference>
<sequence length="150" mass="16572">MAPSRKSRSVNKRFSSANEASSSKYVEDAGKSKQKGCCSGPVTGYLERKFADLLGLQWSKDEIKQFYEAYRKYLEVPIQGMAMTMFNCHEPSAFLCHSKLGLCISSIVAAAVRNRSTKMVEALFTTNMAYLSLSEGTASLVALINKVSYL</sequence>